<sequence>MTMKNTPIAETTLEMVKHISFFHGGLLFLLGSICFYPSMYDITILSIHIGAWCFIVGCAFFAFASILDFIQHMKLKYSSTDQIVFSQDEEKGRINTSLSHKSTSSMSSRDNSSQDETELNKESNFVLAKAIISFANIFAAMSFLVGAVYFLPRFYEQNERIGCYGFIIGCIILCLSSSYMILALRESIWQSTSTLIGSILFIVGSIFFLPEYLVLEGGVVLAVNFFIIGSIFFTLTPMIDIWIVLRATRYKV</sequence>
<feature type="domain" description="YrhK" evidence="3">
    <location>
        <begin position="130"/>
        <end position="178"/>
    </location>
</feature>
<dbReference type="EMBL" id="BLLK01000038">
    <property type="protein sequence ID" value="GFH49930.1"/>
    <property type="molecule type" value="Genomic_DNA"/>
</dbReference>
<dbReference type="AlphaFoldDB" id="A0AAD3CRW4"/>
<feature type="transmembrane region" description="Helical" evidence="2">
    <location>
        <begin position="21"/>
        <end position="39"/>
    </location>
</feature>
<feature type="region of interest" description="Disordered" evidence="1">
    <location>
        <begin position="94"/>
        <end position="116"/>
    </location>
</feature>
<evidence type="ECO:0000256" key="2">
    <source>
        <dbReference type="SAM" id="Phobius"/>
    </source>
</evidence>
<evidence type="ECO:0000313" key="5">
    <source>
        <dbReference type="Proteomes" id="UP001054902"/>
    </source>
</evidence>
<feature type="compositionally biased region" description="Low complexity" evidence="1">
    <location>
        <begin position="97"/>
        <end position="111"/>
    </location>
</feature>
<evidence type="ECO:0000313" key="4">
    <source>
        <dbReference type="EMBL" id="GFH49930.1"/>
    </source>
</evidence>
<keyword evidence="5" id="KW-1185">Reference proteome</keyword>
<evidence type="ECO:0000259" key="3">
    <source>
        <dbReference type="Pfam" id="PF14145"/>
    </source>
</evidence>
<keyword evidence="2" id="KW-1133">Transmembrane helix</keyword>
<feature type="transmembrane region" description="Helical" evidence="2">
    <location>
        <begin position="221"/>
        <end position="245"/>
    </location>
</feature>
<feature type="transmembrane region" description="Helical" evidence="2">
    <location>
        <begin position="130"/>
        <end position="152"/>
    </location>
</feature>
<keyword evidence="2" id="KW-0472">Membrane</keyword>
<feature type="transmembrane region" description="Helical" evidence="2">
    <location>
        <begin position="194"/>
        <end position="215"/>
    </location>
</feature>
<feature type="domain" description="YrhK" evidence="3">
    <location>
        <begin position="194"/>
        <end position="241"/>
    </location>
</feature>
<dbReference type="Proteomes" id="UP001054902">
    <property type="component" value="Unassembled WGS sequence"/>
</dbReference>
<dbReference type="Pfam" id="PF14145">
    <property type="entry name" value="YrhK"/>
    <property type="match status" value="3"/>
</dbReference>
<organism evidence="4 5">
    <name type="scientific">Chaetoceros tenuissimus</name>
    <dbReference type="NCBI Taxonomy" id="426638"/>
    <lineage>
        <taxon>Eukaryota</taxon>
        <taxon>Sar</taxon>
        <taxon>Stramenopiles</taxon>
        <taxon>Ochrophyta</taxon>
        <taxon>Bacillariophyta</taxon>
        <taxon>Coscinodiscophyceae</taxon>
        <taxon>Chaetocerotophycidae</taxon>
        <taxon>Chaetocerotales</taxon>
        <taxon>Chaetocerotaceae</taxon>
        <taxon>Chaetoceros</taxon>
    </lineage>
</organism>
<name>A0AAD3CRW4_9STRA</name>
<accession>A0AAD3CRW4</accession>
<proteinExistence type="predicted"/>
<feature type="transmembrane region" description="Helical" evidence="2">
    <location>
        <begin position="164"/>
        <end position="182"/>
    </location>
</feature>
<protein>
    <recommendedName>
        <fullName evidence="3">YrhK domain-containing protein</fullName>
    </recommendedName>
</protein>
<gene>
    <name evidence="4" type="ORF">CTEN210_06406</name>
</gene>
<feature type="transmembrane region" description="Helical" evidence="2">
    <location>
        <begin position="45"/>
        <end position="70"/>
    </location>
</feature>
<keyword evidence="2" id="KW-0812">Transmembrane</keyword>
<comment type="caution">
    <text evidence="4">The sequence shown here is derived from an EMBL/GenBank/DDBJ whole genome shotgun (WGS) entry which is preliminary data.</text>
</comment>
<reference evidence="4 5" key="1">
    <citation type="journal article" date="2021" name="Sci. Rep.">
        <title>The genome of the diatom Chaetoceros tenuissimus carries an ancient integrated fragment of an extant virus.</title>
        <authorList>
            <person name="Hongo Y."/>
            <person name="Kimura K."/>
            <person name="Takaki Y."/>
            <person name="Yoshida Y."/>
            <person name="Baba S."/>
            <person name="Kobayashi G."/>
            <person name="Nagasaki K."/>
            <person name="Hano T."/>
            <person name="Tomaru Y."/>
        </authorList>
    </citation>
    <scope>NUCLEOTIDE SEQUENCE [LARGE SCALE GENOMIC DNA]</scope>
    <source>
        <strain evidence="4 5">NIES-3715</strain>
    </source>
</reference>
<evidence type="ECO:0000256" key="1">
    <source>
        <dbReference type="SAM" id="MobiDB-lite"/>
    </source>
</evidence>
<dbReference type="InterPro" id="IPR025424">
    <property type="entry name" value="YrhK_domain"/>
</dbReference>
<feature type="domain" description="YrhK" evidence="3">
    <location>
        <begin position="13"/>
        <end position="73"/>
    </location>
</feature>